<proteinExistence type="predicted"/>
<evidence type="ECO:0008006" key="3">
    <source>
        <dbReference type="Google" id="ProtNLM"/>
    </source>
</evidence>
<evidence type="ECO:0000313" key="1">
    <source>
        <dbReference type="EMBL" id="QCD86349.1"/>
    </source>
</evidence>
<reference evidence="1 2" key="1">
    <citation type="submission" date="2019-04" db="EMBL/GenBank/DDBJ databases">
        <title>An improved genome assembly and genetic linkage map for asparagus bean, Vigna unguiculata ssp. sesquipedialis.</title>
        <authorList>
            <person name="Xia Q."/>
            <person name="Zhang R."/>
            <person name="Dong Y."/>
        </authorList>
    </citation>
    <scope>NUCLEOTIDE SEQUENCE [LARGE SCALE GENOMIC DNA]</scope>
    <source>
        <tissue evidence="1">Leaf</tissue>
    </source>
</reference>
<keyword evidence="2" id="KW-1185">Reference proteome</keyword>
<evidence type="ECO:0000313" key="2">
    <source>
        <dbReference type="Proteomes" id="UP000501690"/>
    </source>
</evidence>
<dbReference type="AlphaFoldDB" id="A0A4D6LCN0"/>
<accession>A0A4D6LCN0</accession>
<organism evidence="1 2">
    <name type="scientific">Vigna unguiculata</name>
    <name type="common">Cowpea</name>
    <dbReference type="NCBI Taxonomy" id="3917"/>
    <lineage>
        <taxon>Eukaryota</taxon>
        <taxon>Viridiplantae</taxon>
        <taxon>Streptophyta</taxon>
        <taxon>Embryophyta</taxon>
        <taxon>Tracheophyta</taxon>
        <taxon>Spermatophyta</taxon>
        <taxon>Magnoliopsida</taxon>
        <taxon>eudicotyledons</taxon>
        <taxon>Gunneridae</taxon>
        <taxon>Pentapetalae</taxon>
        <taxon>rosids</taxon>
        <taxon>fabids</taxon>
        <taxon>Fabales</taxon>
        <taxon>Fabaceae</taxon>
        <taxon>Papilionoideae</taxon>
        <taxon>50 kb inversion clade</taxon>
        <taxon>NPAAA clade</taxon>
        <taxon>indigoferoid/millettioid clade</taxon>
        <taxon>Phaseoleae</taxon>
        <taxon>Vigna</taxon>
    </lineage>
</organism>
<name>A0A4D6LCN0_VIGUN</name>
<sequence length="136" mass="15539">MATLRSPFHYVKKDHSSSLGFATIFAPPDFMLLGPNPSTLLHRAVRLHILPQRFRYKELASLPIRTLLKTFVPDELLEIDEVLDIFKILDLVEKPCTITFGDPSCKFVISFLHQFDDAEKDIEEMNSDQGVFSEEG</sequence>
<gene>
    <name evidence="1" type="ORF">DEO72_LG3g870</name>
</gene>
<protein>
    <recommendedName>
        <fullName evidence="3">FAS1 domain-containing protein</fullName>
    </recommendedName>
</protein>
<dbReference type="Proteomes" id="UP000501690">
    <property type="component" value="Linkage Group LG3"/>
</dbReference>
<dbReference type="EMBL" id="CP039347">
    <property type="protein sequence ID" value="QCD86349.1"/>
    <property type="molecule type" value="Genomic_DNA"/>
</dbReference>